<dbReference type="InterPro" id="IPR015300">
    <property type="entry name" value="DNA-bd_pseudobarrel_sf"/>
</dbReference>
<dbReference type="InterPro" id="IPR039218">
    <property type="entry name" value="REM_fam"/>
</dbReference>
<evidence type="ECO:0000313" key="9">
    <source>
        <dbReference type="EMBL" id="KDP33468.1"/>
    </source>
</evidence>
<evidence type="ECO:0000256" key="6">
    <source>
        <dbReference type="ARBA" id="ARBA00023242"/>
    </source>
</evidence>
<keyword evidence="3" id="KW-0805">Transcription regulation</keyword>
<feature type="domain" description="TF-B3" evidence="8">
    <location>
        <begin position="149"/>
        <end position="246"/>
    </location>
</feature>
<dbReference type="GO" id="GO:0005634">
    <property type="term" value="C:nucleus"/>
    <property type="evidence" value="ECO:0007669"/>
    <property type="project" value="UniProtKB-SubCell"/>
</dbReference>
<dbReference type="Pfam" id="PF02362">
    <property type="entry name" value="B3"/>
    <property type="match status" value="2"/>
</dbReference>
<feature type="region of interest" description="Disordered" evidence="7">
    <location>
        <begin position="111"/>
        <end position="136"/>
    </location>
</feature>
<evidence type="ECO:0000256" key="4">
    <source>
        <dbReference type="ARBA" id="ARBA00023125"/>
    </source>
</evidence>
<evidence type="ECO:0000313" key="10">
    <source>
        <dbReference type="Proteomes" id="UP000027138"/>
    </source>
</evidence>
<accession>A0A067KEN3</accession>
<dbReference type="SUPFAM" id="SSF101936">
    <property type="entry name" value="DNA-binding pseudobarrel domain"/>
    <property type="match status" value="2"/>
</dbReference>
<keyword evidence="6" id="KW-0539">Nucleus</keyword>
<keyword evidence="5" id="KW-0804">Transcription</keyword>
<dbReference type="PANTHER" id="PTHR31674:SF62">
    <property type="entry name" value="B3 DOMAIN-CONTAINING PROTEIN REM14-RELATED"/>
    <property type="match status" value="1"/>
</dbReference>
<comment type="subcellular location">
    <subcellularLocation>
        <location evidence="1">Nucleus</location>
    </subcellularLocation>
</comment>
<proteinExistence type="predicted"/>
<feature type="domain" description="TF-B3" evidence="8">
    <location>
        <begin position="5"/>
        <end position="94"/>
    </location>
</feature>
<dbReference type="OrthoDB" id="1109907at2759"/>
<dbReference type="AlphaFoldDB" id="A0A067KEN3"/>
<keyword evidence="4" id="KW-0238">DNA-binding</keyword>
<keyword evidence="2" id="KW-0677">Repeat</keyword>
<organism evidence="9 10">
    <name type="scientific">Jatropha curcas</name>
    <name type="common">Barbados nut</name>
    <dbReference type="NCBI Taxonomy" id="180498"/>
    <lineage>
        <taxon>Eukaryota</taxon>
        <taxon>Viridiplantae</taxon>
        <taxon>Streptophyta</taxon>
        <taxon>Embryophyta</taxon>
        <taxon>Tracheophyta</taxon>
        <taxon>Spermatophyta</taxon>
        <taxon>Magnoliopsida</taxon>
        <taxon>eudicotyledons</taxon>
        <taxon>Gunneridae</taxon>
        <taxon>Pentapetalae</taxon>
        <taxon>rosids</taxon>
        <taxon>fabids</taxon>
        <taxon>Malpighiales</taxon>
        <taxon>Euphorbiaceae</taxon>
        <taxon>Crotonoideae</taxon>
        <taxon>Jatropheae</taxon>
        <taxon>Jatropha</taxon>
    </lineage>
</organism>
<dbReference type="InterPro" id="IPR003340">
    <property type="entry name" value="B3_DNA-bd"/>
</dbReference>
<dbReference type="Proteomes" id="UP000027138">
    <property type="component" value="Unassembled WGS sequence"/>
</dbReference>
<evidence type="ECO:0000256" key="3">
    <source>
        <dbReference type="ARBA" id="ARBA00023015"/>
    </source>
</evidence>
<dbReference type="GO" id="GO:0003677">
    <property type="term" value="F:DNA binding"/>
    <property type="evidence" value="ECO:0007669"/>
    <property type="project" value="UniProtKB-KW"/>
</dbReference>
<dbReference type="EMBL" id="KK914539">
    <property type="protein sequence ID" value="KDP33468.1"/>
    <property type="molecule type" value="Genomic_DNA"/>
</dbReference>
<evidence type="ECO:0000256" key="7">
    <source>
        <dbReference type="SAM" id="MobiDB-lite"/>
    </source>
</evidence>
<sequence>MLPSKPHFFQPLLPGFKQGLSIPVSFFKHLKGQECDKAVFRSSGGKVWHVKINGRRFEGGWEEFAQEHDLHVGDLLVFRHEGNMVFDFMVFDPSECEREYPLFHVKQEIQTSEEEEDQLPNKSSPGEVTKKKKKKVELSSKGKTAASSYFVVNVTSYSIRSSRLNLSREFARTNGLCNRRCKIVLKNLEGRPWVADLGFKKSSNLVYISQGLRSFYTANNLEPGDSFIFELIENWKKPVLKMRELTRKKQVKTESGDKAISSCFVVNMTAYSARRPRIVSAQ</sequence>
<dbReference type="PROSITE" id="PS50863">
    <property type="entry name" value="B3"/>
    <property type="match status" value="2"/>
</dbReference>
<dbReference type="CDD" id="cd10017">
    <property type="entry name" value="B3_DNA"/>
    <property type="match status" value="2"/>
</dbReference>
<dbReference type="SMART" id="SM01019">
    <property type="entry name" value="B3"/>
    <property type="match status" value="2"/>
</dbReference>
<gene>
    <name evidence="9" type="ORF">JCGZ_07039</name>
</gene>
<evidence type="ECO:0000259" key="8">
    <source>
        <dbReference type="PROSITE" id="PS50863"/>
    </source>
</evidence>
<dbReference type="Gene3D" id="2.40.330.10">
    <property type="entry name" value="DNA-binding pseudobarrel domain"/>
    <property type="match status" value="2"/>
</dbReference>
<dbReference type="PANTHER" id="PTHR31674">
    <property type="entry name" value="B3 DOMAIN-CONTAINING PROTEIN REM-LIKE 3-RELATED"/>
    <property type="match status" value="1"/>
</dbReference>
<reference evidence="9 10" key="1">
    <citation type="journal article" date="2014" name="PLoS ONE">
        <title>Global Analysis of Gene Expression Profiles in Physic Nut (Jatropha curcas L.) Seedlings Exposed to Salt Stress.</title>
        <authorList>
            <person name="Zhang L."/>
            <person name="Zhang C."/>
            <person name="Wu P."/>
            <person name="Chen Y."/>
            <person name="Li M."/>
            <person name="Jiang H."/>
            <person name="Wu G."/>
        </authorList>
    </citation>
    <scope>NUCLEOTIDE SEQUENCE [LARGE SCALE GENOMIC DNA]</scope>
    <source>
        <strain evidence="10">cv. GZQX0401</strain>
        <tissue evidence="9">Young leaves</tissue>
    </source>
</reference>
<protein>
    <recommendedName>
        <fullName evidence="8">TF-B3 domain-containing protein</fullName>
    </recommendedName>
</protein>
<evidence type="ECO:0000256" key="1">
    <source>
        <dbReference type="ARBA" id="ARBA00004123"/>
    </source>
</evidence>
<keyword evidence="10" id="KW-1185">Reference proteome</keyword>
<dbReference type="STRING" id="180498.A0A067KEN3"/>
<name>A0A067KEN3_JATCU</name>
<evidence type="ECO:0000256" key="2">
    <source>
        <dbReference type="ARBA" id="ARBA00022737"/>
    </source>
</evidence>
<evidence type="ECO:0000256" key="5">
    <source>
        <dbReference type="ARBA" id="ARBA00023163"/>
    </source>
</evidence>